<evidence type="ECO:0000256" key="6">
    <source>
        <dbReference type="PROSITE-ProRule" id="PRU00024"/>
    </source>
</evidence>
<evidence type="ECO:0000256" key="7">
    <source>
        <dbReference type="SAM" id="Coils"/>
    </source>
</evidence>
<dbReference type="InterPro" id="IPR017907">
    <property type="entry name" value="Znf_RING_CS"/>
</dbReference>
<dbReference type="InterPro" id="IPR003879">
    <property type="entry name" value="Butyrophylin_SPRY"/>
</dbReference>
<evidence type="ECO:0000256" key="1">
    <source>
        <dbReference type="ARBA" id="ARBA00022588"/>
    </source>
</evidence>
<dbReference type="PROSITE" id="PS50119">
    <property type="entry name" value="ZF_BBOX"/>
    <property type="match status" value="1"/>
</dbReference>
<dbReference type="CDD" id="cd19769">
    <property type="entry name" value="Bbox2_TRIM16-like"/>
    <property type="match status" value="1"/>
</dbReference>
<dbReference type="InterPro" id="IPR001870">
    <property type="entry name" value="B30.2/SPRY"/>
</dbReference>
<dbReference type="PANTHER" id="PTHR25465:SF32">
    <property type="entry name" value="BLOODTHIRSTY-RELATED GENE FAMILY, MEMBER 16 ISOFORM X1-RELATED"/>
    <property type="match status" value="1"/>
</dbReference>
<keyword evidence="4" id="KW-0862">Zinc</keyword>
<dbReference type="Gene3D" id="3.30.40.10">
    <property type="entry name" value="Zinc/RING finger domain, C3HC4 (zinc finger)"/>
    <property type="match status" value="1"/>
</dbReference>
<reference evidence="11" key="2">
    <citation type="submission" date="2025-08" db="UniProtKB">
        <authorList>
            <consortium name="Ensembl"/>
        </authorList>
    </citation>
    <scope>IDENTIFICATION</scope>
</reference>
<dbReference type="PANTHER" id="PTHR25465">
    <property type="entry name" value="B-BOX DOMAIN CONTAINING"/>
    <property type="match status" value="1"/>
</dbReference>
<dbReference type="Gene3D" id="2.60.120.920">
    <property type="match status" value="1"/>
</dbReference>
<keyword evidence="3 6" id="KW-0863">Zinc-finger</keyword>
<dbReference type="CDD" id="cd13733">
    <property type="entry name" value="SPRY_PRY_C-I_1"/>
    <property type="match status" value="1"/>
</dbReference>
<keyword evidence="1" id="KW-0399">Innate immunity</keyword>
<keyword evidence="5" id="KW-0391">Immunity</keyword>
<sequence length="592" mass="67247">MASSSTLLSEDQLQCSICLDVFTDPVTTPCGHNFCMVCLKECWVSSSRCQCPVCKEEFSRRPELRVNTFISGLATQFKKSIQVKSRSCLKKPSSSQVLCDICCEKKSPALKSCLICMASYCKTHLEPHQRVPAFKSHKLMDPVENLEDYICQKHERPLELFCRDDQTSVCQFCTEGDHKNHSTVPVEEEGGEKKCDLAKTQADVQQMIQDRLKKIEEIRHSVKLSKESSEKEKADSVEIFRALLRCIERSQAELLEVMEEKQKAAERQAEEFIKELEQEITELKRRDTELEQLSHTEDHLHLLQVYRSFCSPPPTKNWMDVRINTHLRAETLRRALSQLQEALNRELKRLSKIMSKPALHRNAPSSSTITSATEPADPLFRSTVSATAPSPFSPVSYSNLSDGLGKLQKMHAVNVTLDPETAYPKLILSVDGKRVWHGCAWQNVPNNPERFDTSACVLGKEGFSSGRFYYEVQVTGKTIWVLGVVRESINRKGMISIKPENGYWTVHLRNKTEVLALGSPPLIFSLKETPQKLGVFVDYEEGLVSFYDVEARSHIYSFTGQSFTEKLHPFFFPCNKGDFSKPMIISPVIPCF</sequence>
<dbReference type="SMART" id="SM00589">
    <property type="entry name" value="PRY"/>
    <property type="match status" value="1"/>
</dbReference>
<reference evidence="11" key="3">
    <citation type="submission" date="2025-09" db="UniProtKB">
        <authorList>
            <consortium name="Ensembl"/>
        </authorList>
    </citation>
    <scope>IDENTIFICATION</scope>
</reference>
<dbReference type="Pfam" id="PF00643">
    <property type="entry name" value="zf-B_box"/>
    <property type="match status" value="1"/>
</dbReference>
<evidence type="ECO:0000256" key="2">
    <source>
        <dbReference type="ARBA" id="ARBA00022723"/>
    </source>
</evidence>
<dbReference type="InterPro" id="IPR000315">
    <property type="entry name" value="Znf_B-box"/>
</dbReference>
<protein>
    <recommendedName>
        <fullName evidence="13">E3 ubiquitin-protein ligase TRIM39-like</fullName>
    </recommendedName>
</protein>
<dbReference type="Pfam" id="PF25600">
    <property type="entry name" value="TRIM_CC"/>
    <property type="match status" value="1"/>
</dbReference>
<dbReference type="SUPFAM" id="SSF49899">
    <property type="entry name" value="Concanavalin A-like lectins/glucanases"/>
    <property type="match status" value="1"/>
</dbReference>
<dbReference type="Proteomes" id="UP001501920">
    <property type="component" value="Chromosome 2"/>
</dbReference>
<dbReference type="InterPro" id="IPR051051">
    <property type="entry name" value="E3_ubiq-ligase_TRIM/RNF"/>
</dbReference>
<proteinExistence type="predicted"/>
<evidence type="ECO:0000259" key="10">
    <source>
        <dbReference type="PROSITE" id="PS50188"/>
    </source>
</evidence>
<dbReference type="GeneTree" id="ENSGT01040000240385"/>
<name>A0A3B4DLZ8_PYGNA</name>
<dbReference type="PRINTS" id="PR01407">
    <property type="entry name" value="BUTYPHLNCDUF"/>
</dbReference>
<dbReference type="InterPro" id="IPR001841">
    <property type="entry name" value="Znf_RING"/>
</dbReference>
<evidence type="ECO:0000256" key="5">
    <source>
        <dbReference type="ARBA" id="ARBA00022859"/>
    </source>
</evidence>
<dbReference type="InterPro" id="IPR058030">
    <property type="entry name" value="TRIM8/14/16/25/29/45/65_CC"/>
</dbReference>
<evidence type="ECO:0000256" key="3">
    <source>
        <dbReference type="ARBA" id="ARBA00022771"/>
    </source>
</evidence>
<dbReference type="Pfam" id="PF13765">
    <property type="entry name" value="PRY"/>
    <property type="match status" value="1"/>
</dbReference>
<feature type="coiled-coil region" evidence="7">
    <location>
        <begin position="247"/>
        <end position="293"/>
    </location>
</feature>
<keyword evidence="12" id="KW-1185">Reference proteome</keyword>
<dbReference type="AlphaFoldDB" id="A0A3B4DLZ8"/>
<dbReference type="InterPro" id="IPR013083">
    <property type="entry name" value="Znf_RING/FYVE/PHD"/>
</dbReference>
<dbReference type="InterPro" id="IPR013320">
    <property type="entry name" value="ConA-like_dom_sf"/>
</dbReference>
<dbReference type="PROSITE" id="PS50188">
    <property type="entry name" value="B302_SPRY"/>
    <property type="match status" value="1"/>
</dbReference>
<evidence type="ECO:0000259" key="9">
    <source>
        <dbReference type="PROSITE" id="PS50119"/>
    </source>
</evidence>
<feature type="domain" description="RING-type" evidence="8">
    <location>
        <begin position="15"/>
        <end position="55"/>
    </location>
</feature>
<feature type="domain" description="B30.2/SPRY" evidence="10">
    <location>
        <begin position="395"/>
        <end position="591"/>
    </location>
</feature>
<dbReference type="SMART" id="SM00449">
    <property type="entry name" value="SPRY"/>
    <property type="match status" value="1"/>
</dbReference>
<feature type="coiled-coil region" evidence="7">
    <location>
        <begin position="329"/>
        <end position="356"/>
    </location>
</feature>
<dbReference type="Gene3D" id="4.10.830.40">
    <property type="match status" value="1"/>
</dbReference>
<dbReference type="SUPFAM" id="SSF57845">
    <property type="entry name" value="B-box zinc-binding domain"/>
    <property type="match status" value="1"/>
</dbReference>
<keyword evidence="7" id="KW-0175">Coiled coil</keyword>
<dbReference type="InterPro" id="IPR027370">
    <property type="entry name" value="Znf-RING_euk"/>
</dbReference>
<evidence type="ECO:0008006" key="13">
    <source>
        <dbReference type="Google" id="ProtNLM"/>
    </source>
</evidence>
<dbReference type="SMART" id="SM00336">
    <property type="entry name" value="BBOX"/>
    <property type="match status" value="2"/>
</dbReference>
<feature type="domain" description="B box-type" evidence="9">
    <location>
        <begin position="146"/>
        <end position="186"/>
    </location>
</feature>
<evidence type="ECO:0000259" key="8">
    <source>
        <dbReference type="PROSITE" id="PS50089"/>
    </source>
</evidence>
<dbReference type="GO" id="GO:0005737">
    <property type="term" value="C:cytoplasm"/>
    <property type="evidence" value="ECO:0007669"/>
    <property type="project" value="UniProtKB-ARBA"/>
</dbReference>
<dbReference type="FunFam" id="2.60.120.920:FF:000004">
    <property type="entry name" value="Butyrophilin subfamily 1 member A1"/>
    <property type="match status" value="1"/>
</dbReference>
<reference evidence="11 12" key="1">
    <citation type="submission" date="2020-10" db="EMBL/GenBank/DDBJ databases">
        <title>Pygocentrus nattereri (red-bellied piranha) genome, fPygNat1, primary haplotype.</title>
        <authorList>
            <person name="Myers G."/>
            <person name="Meyer A."/>
            <person name="Karagic N."/>
            <person name="Pippel M."/>
            <person name="Winkler S."/>
            <person name="Tracey A."/>
            <person name="Wood J."/>
            <person name="Formenti G."/>
            <person name="Howe K."/>
            <person name="Fedrigo O."/>
            <person name="Jarvis E.D."/>
        </authorList>
    </citation>
    <scope>NUCLEOTIDE SEQUENCE [LARGE SCALE GENOMIC DNA]</scope>
</reference>
<dbReference type="Pfam" id="PF13445">
    <property type="entry name" value="zf-RING_UBOX"/>
    <property type="match status" value="1"/>
</dbReference>
<dbReference type="Ensembl" id="ENSPNAT00000007687.2">
    <property type="protein sequence ID" value="ENSPNAP00000025422.2"/>
    <property type="gene ID" value="ENSPNAG00000001420.2"/>
</dbReference>
<dbReference type="PROSITE" id="PS00518">
    <property type="entry name" value="ZF_RING_1"/>
    <property type="match status" value="1"/>
</dbReference>
<accession>A0A3B4DLZ8</accession>
<evidence type="ECO:0000256" key="4">
    <source>
        <dbReference type="ARBA" id="ARBA00022833"/>
    </source>
</evidence>
<keyword evidence="2" id="KW-0479">Metal-binding</keyword>
<dbReference type="SUPFAM" id="SSF57850">
    <property type="entry name" value="RING/U-box"/>
    <property type="match status" value="1"/>
</dbReference>
<dbReference type="InterPro" id="IPR006574">
    <property type="entry name" value="PRY"/>
</dbReference>
<dbReference type="InterPro" id="IPR043136">
    <property type="entry name" value="B30.2/SPRY_sf"/>
</dbReference>
<dbReference type="OMA" id="YRCQCPM"/>
<dbReference type="STRING" id="42514.ENSPNAP00000025422"/>
<dbReference type="PROSITE" id="PS50089">
    <property type="entry name" value="ZF_RING_2"/>
    <property type="match status" value="1"/>
</dbReference>
<dbReference type="GO" id="GO:0045087">
    <property type="term" value="P:innate immune response"/>
    <property type="evidence" value="ECO:0007669"/>
    <property type="project" value="UniProtKB-KW"/>
</dbReference>
<dbReference type="Gene3D" id="3.30.160.60">
    <property type="entry name" value="Classic Zinc Finger"/>
    <property type="match status" value="1"/>
</dbReference>
<dbReference type="SMART" id="SM00184">
    <property type="entry name" value="RING"/>
    <property type="match status" value="1"/>
</dbReference>
<evidence type="ECO:0000313" key="12">
    <source>
        <dbReference type="Proteomes" id="UP001501920"/>
    </source>
</evidence>
<dbReference type="Pfam" id="PF00622">
    <property type="entry name" value="SPRY"/>
    <property type="match status" value="1"/>
</dbReference>
<organism evidence="11 12">
    <name type="scientific">Pygocentrus nattereri</name>
    <name type="common">Red-bellied piranha</name>
    <dbReference type="NCBI Taxonomy" id="42514"/>
    <lineage>
        <taxon>Eukaryota</taxon>
        <taxon>Metazoa</taxon>
        <taxon>Chordata</taxon>
        <taxon>Craniata</taxon>
        <taxon>Vertebrata</taxon>
        <taxon>Euteleostomi</taxon>
        <taxon>Actinopterygii</taxon>
        <taxon>Neopterygii</taxon>
        <taxon>Teleostei</taxon>
        <taxon>Ostariophysi</taxon>
        <taxon>Characiformes</taxon>
        <taxon>Characoidei</taxon>
        <taxon>Pygocentrus</taxon>
    </lineage>
</organism>
<dbReference type="InterPro" id="IPR003877">
    <property type="entry name" value="SPRY_dom"/>
</dbReference>
<evidence type="ECO:0000313" key="11">
    <source>
        <dbReference type="Ensembl" id="ENSPNAP00000025422.2"/>
    </source>
</evidence>
<dbReference type="GO" id="GO:0008270">
    <property type="term" value="F:zinc ion binding"/>
    <property type="evidence" value="ECO:0007669"/>
    <property type="project" value="UniProtKB-KW"/>
</dbReference>